<name>A0A518JPH5_9BACT</name>
<keyword evidence="2" id="KW-1185">Reference proteome</keyword>
<dbReference type="Proteomes" id="UP000315082">
    <property type="component" value="Chromosome"/>
</dbReference>
<dbReference type="KEGG" id="rcf:Poly24_11460"/>
<dbReference type="OrthoDB" id="233929at2"/>
<evidence type="ECO:0008006" key="3">
    <source>
        <dbReference type="Google" id="ProtNLM"/>
    </source>
</evidence>
<proteinExistence type="predicted"/>
<accession>A0A518JPH5</accession>
<evidence type="ECO:0000313" key="2">
    <source>
        <dbReference type="Proteomes" id="UP000315082"/>
    </source>
</evidence>
<evidence type="ECO:0000313" key="1">
    <source>
        <dbReference type="EMBL" id="QDV67446.1"/>
    </source>
</evidence>
<dbReference type="AlphaFoldDB" id="A0A518JPH5"/>
<reference evidence="1 2" key="1">
    <citation type="submission" date="2019-02" db="EMBL/GenBank/DDBJ databases">
        <title>Deep-cultivation of Planctomycetes and their phenomic and genomic characterization uncovers novel biology.</title>
        <authorList>
            <person name="Wiegand S."/>
            <person name="Jogler M."/>
            <person name="Boedeker C."/>
            <person name="Pinto D."/>
            <person name="Vollmers J."/>
            <person name="Rivas-Marin E."/>
            <person name="Kohn T."/>
            <person name="Peeters S.H."/>
            <person name="Heuer A."/>
            <person name="Rast P."/>
            <person name="Oberbeckmann S."/>
            <person name="Bunk B."/>
            <person name="Jeske O."/>
            <person name="Meyerdierks A."/>
            <person name="Storesund J.E."/>
            <person name="Kallscheuer N."/>
            <person name="Luecker S."/>
            <person name="Lage O.M."/>
            <person name="Pohl T."/>
            <person name="Merkel B.J."/>
            <person name="Hornburger P."/>
            <person name="Mueller R.-W."/>
            <person name="Bruemmer F."/>
            <person name="Labrenz M."/>
            <person name="Spormann A.M."/>
            <person name="Op den Camp H."/>
            <person name="Overmann J."/>
            <person name="Amann R."/>
            <person name="Jetten M.S.M."/>
            <person name="Mascher T."/>
            <person name="Medema M.H."/>
            <person name="Devos D.P."/>
            <person name="Kaster A.-K."/>
            <person name="Ovreas L."/>
            <person name="Rohde M."/>
            <person name="Galperin M.Y."/>
            <person name="Jogler C."/>
        </authorList>
    </citation>
    <scope>NUCLEOTIDE SEQUENCE [LARGE SCALE GENOMIC DNA]</scope>
    <source>
        <strain evidence="1 2">Poly24</strain>
    </source>
</reference>
<sequence>MLQPSDIILEEGDIVVVEARDTEFFYTGGLLHGGQFPIPRDYDLDGVGAMAIAGQGLGAAGQSPGGGGMLGGGFAGASPTQLYVIRTTPCGDQFNIAVDLNKALNDNSERLMVQPGDTLILRYKPCEELVNFSLVTFFTYGITELFRN</sequence>
<gene>
    <name evidence="1" type="ORF">Poly24_11460</name>
</gene>
<organism evidence="1 2">
    <name type="scientific">Rosistilla carotiformis</name>
    <dbReference type="NCBI Taxonomy" id="2528017"/>
    <lineage>
        <taxon>Bacteria</taxon>
        <taxon>Pseudomonadati</taxon>
        <taxon>Planctomycetota</taxon>
        <taxon>Planctomycetia</taxon>
        <taxon>Pirellulales</taxon>
        <taxon>Pirellulaceae</taxon>
        <taxon>Rosistilla</taxon>
    </lineage>
</organism>
<dbReference type="EMBL" id="CP036348">
    <property type="protein sequence ID" value="QDV67446.1"/>
    <property type="molecule type" value="Genomic_DNA"/>
</dbReference>
<protein>
    <recommendedName>
        <fullName evidence="3">Polysaccharide biosynthesis/export protein</fullName>
    </recommendedName>
</protein>